<keyword evidence="1" id="KW-1133">Transmembrane helix</keyword>
<evidence type="ECO:0008006" key="4">
    <source>
        <dbReference type="Google" id="ProtNLM"/>
    </source>
</evidence>
<name>A0A917G508_9BACL</name>
<dbReference type="AlphaFoldDB" id="A0A917G508"/>
<reference evidence="2" key="1">
    <citation type="journal article" date="2014" name="Int. J. Syst. Evol. Microbiol.">
        <title>Complete genome sequence of Corynebacterium casei LMG S-19264T (=DSM 44701T), isolated from a smear-ripened cheese.</title>
        <authorList>
            <consortium name="US DOE Joint Genome Institute (JGI-PGF)"/>
            <person name="Walter F."/>
            <person name="Albersmeier A."/>
            <person name="Kalinowski J."/>
            <person name="Ruckert C."/>
        </authorList>
    </citation>
    <scope>NUCLEOTIDE SEQUENCE</scope>
    <source>
        <strain evidence="2">CGMCC 1.12987</strain>
    </source>
</reference>
<keyword evidence="3" id="KW-1185">Reference proteome</keyword>
<evidence type="ECO:0000256" key="1">
    <source>
        <dbReference type="SAM" id="Phobius"/>
    </source>
</evidence>
<evidence type="ECO:0000313" key="3">
    <source>
        <dbReference type="Proteomes" id="UP000644756"/>
    </source>
</evidence>
<accession>A0A917G508</accession>
<organism evidence="2 3">
    <name type="scientific">Paenibacillus abyssi</name>
    <dbReference type="NCBI Taxonomy" id="1340531"/>
    <lineage>
        <taxon>Bacteria</taxon>
        <taxon>Bacillati</taxon>
        <taxon>Bacillota</taxon>
        <taxon>Bacilli</taxon>
        <taxon>Bacillales</taxon>
        <taxon>Paenibacillaceae</taxon>
        <taxon>Paenibacillus</taxon>
    </lineage>
</organism>
<feature type="transmembrane region" description="Helical" evidence="1">
    <location>
        <begin position="20"/>
        <end position="40"/>
    </location>
</feature>
<dbReference type="Proteomes" id="UP000644756">
    <property type="component" value="Unassembled WGS sequence"/>
</dbReference>
<proteinExistence type="predicted"/>
<evidence type="ECO:0000313" key="2">
    <source>
        <dbReference type="EMBL" id="GGG23456.1"/>
    </source>
</evidence>
<sequence length="198" mass="22233">MKSINLYPRPSFIDRNRTLLCVIIGGLAAVILGLQLYFYVEWKRDASQIGAQITQVEQELLQGQYTDGISAAAYKQADGIIEAARKGRKQWAPVMEDVLGNFPYAAATVISMNVNNEGLLTGQFYFDTYERLRLYINELEQVPDFEGVTVRELNHLAENARELPEMANAGTSADRVPGSVYKLVVDIQLNREKWGADK</sequence>
<keyword evidence="1" id="KW-0472">Membrane</keyword>
<protein>
    <recommendedName>
        <fullName evidence="4">Fimbrial assembly protein</fullName>
    </recommendedName>
</protein>
<comment type="caution">
    <text evidence="2">The sequence shown here is derived from an EMBL/GenBank/DDBJ whole genome shotgun (WGS) entry which is preliminary data.</text>
</comment>
<dbReference type="RefSeq" id="WP_188533334.1">
    <property type="nucleotide sequence ID" value="NZ_BMGR01000019.1"/>
</dbReference>
<gene>
    <name evidence="2" type="ORF">GCM10010916_45050</name>
</gene>
<reference evidence="2" key="2">
    <citation type="submission" date="2020-09" db="EMBL/GenBank/DDBJ databases">
        <authorList>
            <person name="Sun Q."/>
            <person name="Zhou Y."/>
        </authorList>
    </citation>
    <scope>NUCLEOTIDE SEQUENCE</scope>
    <source>
        <strain evidence="2">CGMCC 1.12987</strain>
    </source>
</reference>
<dbReference type="EMBL" id="BMGR01000019">
    <property type="protein sequence ID" value="GGG23456.1"/>
    <property type="molecule type" value="Genomic_DNA"/>
</dbReference>
<keyword evidence="1" id="KW-0812">Transmembrane</keyword>